<dbReference type="Gene3D" id="3.40.50.1820">
    <property type="entry name" value="alpha/beta hydrolase"/>
    <property type="match status" value="1"/>
</dbReference>
<dbReference type="InterPro" id="IPR050266">
    <property type="entry name" value="AB_hydrolase_sf"/>
</dbReference>
<dbReference type="eggNOG" id="COG2267">
    <property type="taxonomic scope" value="Bacteria"/>
</dbReference>
<dbReference type="GO" id="GO:0046464">
    <property type="term" value="P:acylglycerol catabolic process"/>
    <property type="evidence" value="ECO:0007669"/>
    <property type="project" value="TreeGrafter"/>
</dbReference>
<dbReference type="PANTHER" id="PTHR43798:SF33">
    <property type="entry name" value="HYDROLASE, PUTATIVE (AFU_ORTHOLOGUE AFUA_2G14860)-RELATED"/>
    <property type="match status" value="1"/>
</dbReference>
<dbReference type="SUPFAM" id="SSF53474">
    <property type="entry name" value="alpha/beta-Hydrolases"/>
    <property type="match status" value="1"/>
</dbReference>
<evidence type="ECO:0000259" key="1">
    <source>
        <dbReference type="Pfam" id="PF00561"/>
    </source>
</evidence>
<dbReference type="EMBL" id="CP001110">
    <property type="protein sequence ID" value="ACF44304.1"/>
    <property type="molecule type" value="Genomic_DNA"/>
</dbReference>
<dbReference type="KEGG" id="pph:Ppha_2097"/>
<dbReference type="InterPro" id="IPR000073">
    <property type="entry name" value="AB_hydrolase_1"/>
</dbReference>
<dbReference type="Pfam" id="PF00561">
    <property type="entry name" value="Abhydrolase_1"/>
    <property type="match status" value="1"/>
</dbReference>
<evidence type="ECO:0000313" key="3">
    <source>
        <dbReference type="Proteomes" id="UP000002724"/>
    </source>
</evidence>
<reference evidence="2 3" key="1">
    <citation type="submission" date="2008-06" db="EMBL/GenBank/DDBJ databases">
        <title>Complete sequence of Pelodictyon phaeoclathratiforme BU-1.</title>
        <authorList>
            <consortium name="US DOE Joint Genome Institute"/>
            <person name="Lucas S."/>
            <person name="Copeland A."/>
            <person name="Lapidus A."/>
            <person name="Glavina del Rio T."/>
            <person name="Dalin E."/>
            <person name="Tice H."/>
            <person name="Bruce D."/>
            <person name="Goodwin L."/>
            <person name="Pitluck S."/>
            <person name="Schmutz J."/>
            <person name="Larimer F."/>
            <person name="Land M."/>
            <person name="Hauser L."/>
            <person name="Kyrpides N."/>
            <person name="Mikhailova N."/>
            <person name="Liu Z."/>
            <person name="Li T."/>
            <person name="Zhao F."/>
            <person name="Overmann J."/>
            <person name="Bryant D.A."/>
            <person name="Richardson P."/>
        </authorList>
    </citation>
    <scope>NUCLEOTIDE SEQUENCE [LARGE SCALE GENOMIC DNA]</scope>
    <source>
        <strain evidence="3">DSM 5477 / BU-1</strain>
    </source>
</reference>
<dbReference type="PRINTS" id="PR00412">
    <property type="entry name" value="EPOXHYDRLASE"/>
</dbReference>
<dbReference type="Proteomes" id="UP000002724">
    <property type="component" value="Chromosome"/>
</dbReference>
<dbReference type="InterPro" id="IPR029058">
    <property type="entry name" value="AB_hydrolase_fold"/>
</dbReference>
<gene>
    <name evidence="2" type="ordered locus">Ppha_2097</name>
</gene>
<keyword evidence="3" id="KW-1185">Reference proteome</keyword>
<proteinExistence type="predicted"/>
<dbReference type="PANTHER" id="PTHR43798">
    <property type="entry name" value="MONOACYLGLYCEROL LIPASE"/>
    <property type="match status" value="1"/>
</dbReference>
<name>B4SD45_PELPB</name>
<feature type="domain" description="AB hydrolase-1" evidence="1">
    <location>
        <begin position="71"/>
        <end position="302"/>
    </location>
</feature>
<dbReference type="GO" id="GO:0016020">
    <property type="term" value="C:membrane"/>
    <property type="evidence" value="ECO:0007669"/>
    <property type="project" value="TreeGrafter"/>
</dbReference>
<dbReference type="AlphaFoldDB" id="B4SD45"/>
<dbReference type="InterPro" id="IPR000639">
    <property type="entry name" value="Epox_hydrolase-like"/>
</dbReference>
<organism evidence="2 3">
    <name type="scientific">Pelodictyon phaeoclathratiforme (strain DSM 5477 / BU-1)</name>
    <dbReference type="NCBI Taxonomy" id="324925"/>
    <lineage>
        <taxon>Bacteria</taxon>
        <taxon>Pseudomonadati</taxon>
        <taxon>Chlorobiota</taxon>
        <taxon>Chlorobiia</taxon>
        <taxon>Chlorobiales</taxon>
        <taxon>Chlorobiaceae</taxon>
        <taxon>Chlorobium/Pelodictyon group</taxon>
        <taxon>Pelodictyon</taxon>
    </lineage>
</organism>
<dbReference type="GO" id="GO:0047372">
    <property type="term" value="F:monoacylglycerol lipase activity"/>
    <property type="evidence" value="ECO:0007669"/>
    <property type="project" value="TreeGrafter"/>
</dbReference>
<dbReference type="HOGENOM" id="CLU_020336_13_2_10"/>
<keyword evidence="2" id="KW-0378">Hydrolase</keyword>
<dbReference type="STRING" id="324925.Ppha_2097"/>
<evidence type="ECO:0000313" key="2">
    <source>
        <dbReference type="EMBL" id="ACF44304.1"/>
    </source>
</evidence>
<sequence length="324" mass="36928">MIRVMAYPASSPTQKFVRYRKELLDLQASQDNAAAKRATYELSLMEQSFFIELNGIVHHYHDSGPRDAAQTVVLIHGWDCWWMWWHHVIHYLNKRGIRTIAYDMRGHGWSDNDPNNHYHIDFFAHDLDELATKLALDKFHIAAFSFGPFVALDYVRVHPERVVSMTFFNFGYLPNSAFIQAFATNTITFVFNNLLRKLTWWLPAYMFARFVLAKNTILLHDILIGFKSLGLCAPEAIDQTTRHITSFKTTDSVPEMVKSVSMPILFVAGEGDTIMTCENTKKLVELTHKGTYVEVPECGHLITVELPETASALILGQVIATTAS</sequence>
<protein>
    <submittedName>
        <fullName evidence="2">Alpha/beta hydrolase fold</fullName>
    </submittedName>
</protein>
<accession>B4SD45</accession>